<dbReference type="GO" id="GO:0000722">
    <property type="term" value="P:telomere maintenance via recombination"/>
    <property type="evidence" value="ECO:0007669"/>
    <property type="project" value="TreeGrafter"/>
</dbReference>
<evidence type="ECO:0000256" key="9">
    <source>
        <dbReference type="ARBA" id="ARBA00022801"/>
    </source>
</evidence>
<dbReference type="OrthoDB" id="18797at2759"/>
<protein>
    <recommendedName>
        <fullName evidence="5">DNA repair protein RAD50</fullName>
    </recommendedName>
</protein>
<evidence type="ECO:0000256" key="1">
    <source>
        <dbReference type="ARBA" id="ARBA00001947"/>
    </source>
</evidence>
<dbReference type="InterPro" id="IPR038729">
    <property type="entry name" value="Rad50/SbcC_AAA"/>
</dbReference>
<reference evidence="17 18" key="1">
    <citation type="journal article" date="2014" name="PLoS Genet.">
        <title>Analysis of the Phlebiopsis gigantea genome, transcriptome and secretome provides insight into its pioneer colonization strategies of wood.</title>
        <authorList>
            <person name="Hori C."/>
            <person name="Ishida T."/>
            <person name="Igarashi K."/>
            <person name="Samejima M."/>
            <person name="Suzuki H."/>
            <person name="Master E."/>
            <person name="Ferreira P."/>
            <person name="Ruiz-Duenas F.J."/>
            <person name="Held B."/>
            <person name="Canessa P."/>
            <person name="Larrondo L.F."/>
            <person name="Schmoll M."/>
            <person name="Druzhinina I.S."/>
            <person name="Kubicek C.P."/>
            <person name="Gaskell J.A."/>
            <person name="Kersten P."/>
            <person name="St John F."/>
            <person name="Glasner J."/>
            <person name="Sabat G."/>
            <person name="Splinter BonDurant S."/>
            <person name="Syed K."/>
            <person name="Yadav J."/>
            <person name="Mgbeahuruike A.C."/>
            <person name="Kovalchuk A."/>
            <person name="Asiegbu F.O."/>
            <person name="Lackner G."/>
            <person name="Hoffmeister D."/>
            <person name="Rencoret J."/>
            <person name="Gutierrez A."/>
            <person name="Sun H."/>
            <person name="Lindquist E."/>
            <person name="Barry K."/>
            <person name="Riley R."/>
            <person name="Grigoriev I.V."/>
            <person name="Henrissat B."/>
            <person name="Kues U."/>
            <person name="Berka R.M."/>
            <person name="Martinez A.T."/>
            <person name="Covert S.F."/>
            <person name="Blanchette R.A."/>
            <person name="Cullen D."/>
        </authorList>
    </citation>
    <scope>NUCLEOTIDE SEQUENCE [LARGE SCALE GENOMIC DNA]</scope>
    <source>
        <strain evidence="17 18">11061_1 CR5-6</strain>
    </source>
</reference>
<dbReference type="EMBL" id="KN840485">
    <property type="protein sequence ID" value="KIP08118.1"/>
    <property type="molecule type" value="Genomic_DNA"/>
</dbReference>
<accession>A0A0C3PMZ7</accession>
<dbReference type="Pfam" id="PF13476">
    <property type="entry name" value="AAA_23"/>
    <property type="match status" value="1"/>
</dbReference>
<dbReference type="GO" id="GO:0046872">
    <property type="term" value="F:metal ion binding"/>
    <property type="evidence" value="ECO:0007669"/>
    <property type="project" value="UniProtKB-KW"/>
</dbReference>
<evidence type="ECO:0000256" key="2">
    <source>
        <dbReference type="ARBA" id="ARBA00004123"/>
    </source>
</evidence>
<evidence type="ECO:0000313" key="17">
    <source>
        <dbReference type="EMBL" id="KIP08118.1"/>
    </source>
</evidence>
<dbReference type="SUPFAM" id="SSF161270">
    <property type="entry name" value="PspA lactotransferrin-binding region"/>
    <property type="match status" value="1"/>
</dbReference>
<dbReference type="Pfam" id="PF13558">
    <property type="entry name" value="SbcC_Walker_B"/>
    <property type="match status" value="1"/>
</dbReference>
<comment type="subcellular location">
    <subcellularLocation>
        <location evidence="3">Chromosome</location>
    </subcellularLocation>
    <subcellularLocation>
        <location evidence="2">Nucleus</location>
    </subcellularLocation>
</comment>
<comment type="cofactor">
    <cofactor evidence="1">
        <name>Zn(2+)</name>
        <dbReference type="ChEBI" id="CHEBI:29105"/>
    </cofactor>
</comment>
<dbReference type="FunFam" id="3.40.50.300:FF:001195">
    <property type="entry name" value="DNA repair protein rad50"/>
    <property type="match status" value="1"/>
</dbReference>
<evidence type="ECO:0000256" key="15">
    <source>
        <dbReference type="SAM" id="Coils"/>
    </source>
</evidence>
<evidence type="ECO:0000256" key="12">
    <source>
        <dbReference type="ARBA" id="ARBA00023204"/>
    </source>
</evidence>
<evidence type="ECO:0000256" key="10">
    <source>
        <dbReference type="ARBA" id="ARBA00022833"/>
    </source>
</evidence>
<dbReference type="GO" id="GO:0051880">
    <property type="term" value="F:G-quadruplex DNA binding"/>
    <property type="evidence" value="ECO:0007669"/>
    <property type="project" value="TreeGrafter"/>
</dbReference>
<dbReference type="PANTHER" id="PTHR18867:SF12">
    <property type="entry name" value="DNA REPAIR PROTEIN RAD50"/>
    <property type="match status" value="1"/>
</dbReference>
<dbReference type="Proteomes" id="UP000053257">
    <property type="component" value="Unassembled WGS sequence"/>
</dbReference>
<feature type="domain" description="AAA+ ATPase" evidence="16">
    <location>
        <begin position="26"/>
        <end position="627"/>
    </location>
</feature>
<keyword evidence="12" id="KW-0234">DNA repair</keyword>
<proteinExistence type="inferred from homology"/>
<dbReference type="GO" id="GO:0030870">
    <property type="term" value="C:Mre11 complex"/>
    <property type="evidence" value="ECO:0007669"/>
    <property type="project" value="UniProtKB-ARBA"/>
</dbReference>
<dbReference type="FunFam" id="3.40.50.300:FF:000947">
    <property type="entry name" value="DNA repair protein RAD50"/>
    <property type="match status" value="1"/>
</dbReference>
<evidence type="ECO:0000256" key="14">
    <source>
        <dbReference type="ARBA" id="ARBA00049360"/>
    </source>
</evidence>
<evidence type="ECO:0000256" key="8">
    <source>
        <dbReference type="ARBA" id="ARBA00022763"/>
    </source>
</evidence>
<feature type="coiled-coil region" evidence="15">
    <location>
        <begin position="197"/>
        <end position="248"/>
    </location>
</feature>
<dbReference type="GO" id="GO:0043047">
    <property type="term" value="F:single-stranded telomeric DNA binding"/>
    <property type="evidence" value="ECO:0007669"/>
    <property type="project" value="TreeGrafter"/>
</dbReference>
<comment type="similarity">
    <text evidence="4">Belongs to the SMC family. RAD50 subfamily.</text>
</comment>
<keyword evidence="13" id="KW-0539">Nucleus</keyword>
<keyword evidence="9" id="KW-0378">Hydrolase</keyword>
<keyword evidence="11 15" id="KW-0175">Coiled coil</keyword>
<keyword evidence="10" id="KW-0862">Zinc</keyword>
<evidence type="ECO:0000256" key="4">
    <source>
        <dbReference type="ARBA" id="ARBA00009439"/>
    </source>
</evidence>
<gene>
    <name evidence="17" type="ORF">PHLGIDRAFT_29746</name>
</gene>
<dbReference type="AlphaFoldDB" id="A0A0C3PMZ7"/>
<evidence type="ECO:0000259" key="16">
    <source>
        <dbReference type="SMART" id="SM00382"/>
    </source>
</evidence>
<keyword evidence="7" id="KW-0479">Metal-binding</keyword>
<dbReference type="GO" id="GO:0003691">
    <property type="term" value="F:double-stranded telomeric DNA binding"/>
    <property type="evidence" value="ECO:0007669"/>
    <property type="project" value="TreeGrafter"/>
</dbReference>
<evidence type="ECO:0000256" key="6">
    <source>
        <dbReference type="ARBA" id="ARBA00022454"/>
    </source>
</evidence>
<organism evidence="17 18">
    <name type="scientific">Phlebiopsis gigantea (strain 11061_1 CR5-6)</name>
    <name type="common">White-rot fungus</name>
    <name type="synonym">Peniophora gigantea</name>
    <dbReference type="NCBI Taxonomy" id="745531"/>
    <lineage>
        <taxon>Eukaryota</taxon>
        <taxon>Fungi</taxon>
        <taxon>Dikarya</taxon>
        <taxon>Basidiomycota</taxon>
        <taxon>Agaricomycotina</taxon>
        <taxon>Agaricomycetes</taxon>
        <taxon>Polyporales</taxon>
        <taxon>Phanerochaetaceae</taxon>
        <taxon>Phlebiopsis</taxon>
    </lineage>
</organism>
<dbReference type="InterPro" id="IPR003593">
    <property type="entry name" value="AAA+_ATPase"/>
</dbReference>
<evidence type="ECO:0000256" key="11">
    <source>
        <dbReference type="ARBA" id="ARBA00023054"/>
    </source>
</evidence>
<dbReference type="GO" id="GO:0016887">
    <property type="term" value="F:ATP hydrolysis activity"/>
    <property type="evidence" value="ECO:0007669"/>
    <property type="project" value="InterPro"/>
</dbReference>
<evidence type="ECO:0000256" key="13">
    <source>
        <dbReference type="ARBA" id="ARBA00023242"/>
    </source>
</evidence>
<dbReference type="Gene3D" id="3.40.50.300">
    <property type="entry name" value="P-loop containing nucleotide triphosphate hydrolases"/>
    <property type="match status" value="2"/>
</dbReference>
<keyword evidence="6" id="KW-0158">Chromosome</keyword>
<dbReference type="GO" id="GO:0070192">
    <property type="term" value="P:chromosome organization involved in meiotic cell cycle"/>
    <property type="evidence" value="ECO:0007669"/>
    <property type="project" value="TreeGrafter"/>
</dbReference>
<dbReference type="SUPFAM" id="SSF52540">
    <property type="entry name" value="P-loop containing nucleoside triphosphate hydrolases"/>
    <property type="match status" value="1"/>
</dbReference>
<keyword evidence="8" id="KW-0227">DNA damage</keyword>
<dbReference type="InterPro" id="IPR027417">
    <property type="entry name" value="P-loop_NTPase"/>
</dbReference>
<dbReference type="GO" id="GO:0006302">
    <property type="term" value="P:double-strand break repair"/>
    <property type="evidence" value="ECO:0007669"/>
    <property type="project" value="InterPro"/>
</dbReference>
<dbReference type="STRING" id="745531.A0A0C3PMZ7"/>
<comment type="catalytic activity">
    <reaction evidence="14">
        <text>ATP + H2O = ADP + phosphate + H(+)</text>
        <dbReference type="Rhea" id="RHEA:13065"/>
        <dbReference type="ChEBI" id="CHEBI:15377"/>
        <dbReference type="ChEBI" id="CHEBI:15378"/>
        <dbReference type="ChEBI" id="CHEBI:30616"/>
        <dbReference type="ChEBI" id="CHEBI:43474"/>
        <dbReference type="ChEBI" id="CHEBI:456216"/>
    </reaction>
</comment>
<dbReference type="HOGENOM" id="CLU_399120_0_0_1"/>
<evidence type="ECO:0000256" key="5">
    <source>
        <dbReference type="ARBA" id="ARBA00017893"/>
    </source>
</evidence>
<name>A0A0C3PMZ7_PHLG1</name>
<dbReference type="GO" id="GO:0000794">
    <property type="term" value="C:condensed nuclear chromosome"/>
    <property type="evidence" value="ECO:0007669"/>
    <property type="project" value="TreeGrafter"/>
</dbReference>
<dbReference type="SMART" id="SM00382">
    <property type="entry name" value="AAA"/>
    <property type="match status" value="1"/>
</dbReference>
<dbReference type="PANTHER" id="PTHR18867">
    <property type="entry name" value="RAD50"/>
    <property type="match status" value="1"/>
</dbReference>
<sequence>MASLNKLAIRGIRSFDDKNISVIEFFTPVTVIVGHNGSGKTTIIECLKYASTGDQPPNTRGGAFIHDPKMANEKEVKAQVKLRFRAANGSRMLAIRNLSVSVKKTGAMTMKTLEGVLGPLVTSKVQRGVISTKCAEMDVEIPQLLGVSKAVLENVIFCHQEDSYWPLAEPSTLKKKFDDIFEATKYTKALDAIRGLRKDKVAELKTEKAKLEGLSKEKATADSLRNKLSDLTADIAQNSIELDQKREELRLQTDSNKKFYESSTKFREIYIKVDGLNSTKKHYQEELDALKENLHELAGIHMFVKAKRARALEDCNTKIDELDAEIAQFGQQLEGARKELSAIEKEINESNATVSNLRDNIRARKLVQDIAKTQAEIDEYDLEEAAKAKRLFEEKYQLEQEKQTQLQSTVARLGGSIESLQQQLEVRKEEFNKYNAINSQYREQLVTVKLSDMANADLEKYAKALDSAIMKYHSLKMEEVNDTMRHLWNKTYQGTDIDGIKICSDDDKNTGTKRSYNYRVVMTKDQVEMDMRGRCSAGQKMLASIIIRLALADSFGQNCGILALDEPTNALDTENIDALASSLIDIINERKNHANFQLVIITHDESFLRKLGQSNVMEYYWRVSRDPRQKSIIERHRFG</sequence>
<feature type="coiled-coil region" evidence="15">
    <location>
        <begin position="273"/>
        <end position="437"/>
    </location>
</feature>
<dbReference type="GO" id="GO:0007004">
    <property type="term" value="P:telomere maintenance via telomerase"/>
    <property type="evidence" value="ECO:0007669"/>
    <property type="project" value="TreeGrafter"/>
</dbReference>
<evidence type="ECO:0000256" key="7">
    <source>
        <dbReference type="ARBA" id="ARBA00022723"/>
    </source>
</evidence>
<evidence type="ECO:0000313" key="18">
    <source>
        <dbReference type="Proteomes" id="UP000053257"/>
    </source>
</evidence>
<evidence type="ECO:0000256" key="3">
    <source>
        <dbReference type="ARBA" id="ARBA00004286"/>
    </source>
</evidence>
<keyword evidence="18" id="KW-1185">Reference proteome</keyword>